<sequence length="223" mass="23882">MSESVPVRCPDCRRSHRYTAPAYPCACGAPVAAPLDPDRVPGPVGQRAWREEWVSVRCGSCGLRGEWPHPELGCPCGTVLRIPVAGEEASVPAGRPRRPAVPVVPIRTARDAVTAAVLYLRRLGHEDIRRADQRPTSGIGLAGRGVLAQLDPSSRPATPRDVECLWLTAMTESASCLYFSLPGYTDEARARADTLDVPLFLLDLTGVPRPVNAAADALDADAD</sequence>
<evidence type="ECO:0000313" key="2">
    <source>
        <dbReference type="Proteomes" id="UP000324308"/>
    </source>
</evidence>
<evidence type="ECO:0000313" key="1">
    <source>
        <dbReference type="EMBL" id="QER86721.1"/>
    </source>
</evidence>
<dbReference type="EMBL" id="CP043959">
    <property type="protein sequence ID" value="QER86721.1"/>
    <property type="molecule type" value="Genomic_DNA"/>
</dbReference>
<evidence type="ECO:0008006" key="3">
    <source>
        <dbReference type="Google" id="ProtNLM"/>
    </source>
</evidence>
<dbReference type="Proteomes" id="UP000324308">
    <property type="component" value="Chromosome"/>
</dbReference>
<protein>
    <recommendedName>
        <fullName evidence="3">Restriction endonuclease</fullName>
    </recommendedName>
</protein>
<proteinExistence type="predicted"/>
<organism evidence="1 2">
    <name type="scientific">Streptomyces tendae</name>
    <dbReference type="NCBI Taxonomy" id="1932"/>
    <lineage>
        <taxon>Bacteria</taxon>
        <taxon>Bacillati</taxon>
        <taxon>Actinomycetota</taxon>
        <taxon>Actinomycetes</taxon>
        <taxon>Kitasatosporales</taxon>
        <taxon>Streptomycetaceae</taxon>
        <taxon>Streptomyces</taxon>
    </lineage>
</organism>
<dbReference type="RefSeq" id="WP_150154540.1">
    <property type="nucleotide sequence ID" value="NZ_CP043959.1"/>
</dbReference>
<gene>
    <name evidence="1" type="ORF">F3L20_13160</name>
</gene>
<reference evidence="1 2" key="1">
    <citation type="submission" date="2019-09" db="EMBL/GenBank/DDBJ databases">
        <title>Draft genome sequence of the Ebosin-producing strain Streptomyces sp. 139.</title>
        <authorList>
            <person name="Ai L."/>
            <person name="Geng M."/>
            <person name="Ma M."/>
            <person name="Bai L."/>
        </authorList>
    </citation>
    <scope>NUCLEOTIDE SEQUENCE [LARGE SCALE GENOMIC DNA]</scope>
    <source>
        <strain evidence="1 2">139</strain>
    </source>
</reference>
<keyword evidence="2" id="KW-1185">Reference proteome</keyword>
<accession>A0ABX5ZT98</accession>
<name>A0ABX5ZT98_STRTE</name>